<name>A0A1J4S2U8_9BACT</name>
<dbReference type="EMBL" id="MNUK01000011">
    <property type="protein sequence ID" value="OIN92502.1"/>
    <property type="molecule type" value="Genomic_DNA"/>
</dbReference>
<feature type="transmembrane region" description="Helical" evidence="1">
    <location>
        <begin position="38"/>
        <end position="56"/>
    </location>
</feature>
<keyword evidence="1" id="KW-0812">Transmembrane</keyword>
<sequence length="73" mass="8433">MKKENPWWKDAIEVYGGIALAFAIFGPMVLLPQKEATIWWQFLIVIVGIMIIVMTIRESRKTKKHHSHDATPT</sequence>
<accession>A0A1J4S2U8</accession>
<feature type="transmembrane region" description="Helical" evidence="1">
    <location>
        <begin position="12"/>
        <end position="32"/>
    </location>
</feature>
<keyword evidence="1" id="KW-1133">Transmembrane helix</keyword>
<organism evidence="2 3">
    <name type="scientific">Candidatus Collierbacteria bacterium CG1_02_44_10</name>
    <dbReference type="NCBI Taxonomy" id="1805087"/>
    <lineage>
        <taxon>Bacteria</taxon>
        <taxon>Candidatus Collieribacteriota</taxon>
    </lineage>
</organism>
<gene>
    <name evidence="2" type="ORF">AUJ42_00365</name>
</gene>
<evidence type="ECO:0000256" key="1">
    <source>
        <dbReference type="SAM" id="Phobius"/>
    </source>
</evidence>
<dbReference type="AlphaFoldDB" id="A0A1J4S2U8"/>
<comment type="caution">
    <text evidence="2">The sequence shown here is derived from an EMBL/GenBank/DDBJ whole genome shotgun (WGS) entry which is preliminary data.</text>
</comment>
<reference evidence="2 3" key="1">
    <citation type="journal article" date="2016" name="Environ. Microbiol.">
        <title>Genomic resolution of a cold subsurface aquifer community provides metabolic insights for novel microbes adapted to high CO concentrations.</title>
        <authorList>
            <person name="Probst A.J."/>
            <person name="Castelle C.J."/>
            <person name="Singh A."/>
            <person name="Brown C.T."/>
            <person name="Anantharaman K."/>
            <person name="Sharon I."/>
            <person name="Hug L.A."/>
            <person name="Burstein D."/>
            <person name="Emerson J.B."/>
            <person name="Thomas B.C."/>
            <person name="Banfield J.F."/>
        </authorList>
    </citation>
    <scope>NUCLEOTIDE SEQUENCE [LARGE SCALE GENOMIC DNA]</scope>
    <source>
        <strain evidence="2">CG1_02_44_10</strain>
    </source>
</reference>
<evidence type="ECO:0000313" key="3">
    <source>
        <dbReference type="Proteomes" id="UP000182345"/>
    </source>
</evidence>
<proteinExistence type="predicted"/>
<dbReference type="Proteomes" id="UP000182345">
    <property type="component" value="Unassembled WGS sequence"/>
</dbReference>
<keyword evidence="1" id="KW-0472">Membrane</keyword>
<evidence type="ECO:0000313" key="2">
    <source>
        <dbReference type="EMBL" id="OIN92502.1"/>
    </source>
</evidence>
<protein>
    <submittedName>
        <fullName evidence="2">Uncharacterized protein</fullName>
    </submittedName>
</protein>